<dbReference type="eggNOG" id="COG4815">
    <property type="taxonomic scope" value="Bacteria"/>
</dbReference>
<protein>
    <recommendedName>
        <fullName evidence="3">MepB protein</fullName>
    </recommendedName>
</protein>
<dbReference type="InterPro" id="IPR038231">
    <property type="entry name" value="MepB-like_sf"/>
</dbReference>
<dbReference type="AlphaFoldDB" id="W6A877"/>
<dbReference type="Proteomes" id="UP000019267">
    <property type="component" value="Chromosome"/>
</dbReference>
<dbReference type="RefSeq" id="WP_038648166.1">
    <property type="nucleotide sequence ID" value="NZ_CP006681.1"/>
</dbReference>
<organism evidence="1 2">
    <name type="scientific">Spiroplasma culicicola AES-1</name>
    <dbReference type="NCBI Taxonomy" id="1276246"/>
    <lineage>
        <taxon>Bacteria</taxon>
        <taxon>Bacillati</taxon>
        <taxon>Mycoplasmatota</taxon>
        <taxon>Mollicutes</taxon>
        <taxon>Entomoplasmatales</taxon>
        <taxon>Spiroplasmataceae</taxon>
        <taxon>Spiroplasma</taxon>
    </lineage>
</organism>
<dbReference type="KEGG" id="scq:SCULI_v1c10130"/>
<accession>W6A877</accession>
<proteinExistence type="predicted"/>
<dbReference type="PATRIC" id="fig|1276246.3.peg.1009"/>
<reference evidence="1 2" key="1">
    <citation type="journal article" date="2014" name="Genome Biol. Evol.">
        <title>Molecular evolution of the substrate utilization strategies and putative virulence factors in mosquito-associated Spiroplasma species.</title>
        <authorList>
            <person name="Chang T.H."/>
            <person name="Lo W.S."/>
            <person name="Ku C."/>
            <person name="Chen L.L."/>
            <person name="Kuo C.H."/>
        </authorList>
    </citation>
    <scope>NUCLEOTIDE SEQUENCE [LARGE SCALE GENOMIC DNA]</scope>
    <source>
        <strain evidence="1">AES-1</strain>
    </source>
</reference>
<evidence type="ECO:0008006" key="3">
    <source>
        <dbReference type="Google" id="ProtNLM"/>
    </source>
</evidence>
<sequence length="143" mass="16947">MKTIDRLNSIFSSKVEINIEKDNEHYEGTEFIYENKTYKSRLAKKTPTKNGYFVVFYKKNNEGINEPFSSDENIDELIIFVLDDKIGGYFKFNKEILLKQGILKNKENCGKMGFRVYAPWNNNLNKTAKKNKLWQTKYFVNFE</sequence>
<dbReference type="EMBL" id="CP006681">
    <property type="protein sequence ID" value="AHI53353.1"/>
    <property type="molecule type" value="Genomic_DNA"/>
</dbReference>
<keyword evidence="2" id="KW-1185">Reference proteome</keyword>
<dbReference type="HOGENOM" id="CLU_111604_0_1_14"/>
<dbReference type="PIRSF" id="PIRSF032285">
    <property type="entry name" value="UCP032285"/>
    <property type="match status" value="1"/>
</dbReference>
<dbReference type="InterPro" id="IPR011235">
    <property type="entry name" value="MepB-like"/>
</dbReference>
<dbReference type="Gene3D" id="3.40.1350.140">
    <property type="entry name" value="MepB-like"/>
    <property type="match status" value="1"/>
</dbReference>
<evidence type="ECO:0000313" key="1">
    <source>
        <dbReference type="EMBL" id="AHI53353.1"/>
    </source>
</evidence>
<gene>
    <name evidence="1" type="ORF">SCULI_v1c10130</name>
</gene>
<name>W6A877_9MOLU</name>
<dbReference type="Pfam" id="PF08877">
    <property type="entry name" value="MepB-like"/>
    <property type="match status" value="1"/>
</dbReference>
<dbReference type="STRING" id="1276246.SCULI_v1c10130"/>
<dbReference type="OrthoDB" id="4954833at2"/>
<evidence type="ECO:0000313" key="2">
    <source>
        <dbReference type="Proteomes" id="UP000019267"/>
    </source>
</evidence>